<name>A0A9R1WFC6_LACSA</name>
<dbReference type="Gene3D" id="3.30.420.10">
    <property type="entry name" value="Ribonuclease H-like superfamily/Ribonuclease H"/>
    <property type="match status" value="1"/>
</dbReference>
<dbReference type="PANTHER" id="PTHR48475">
    <property type="entry name" value="RIBONUCLEASE H"/>
    <property type="match status" value="1"/>
</dbReference>
<keyword evidence="11" id="KW-1185">Reference proteome</keyword>
<gene>
    <name evidence="10" type="ORF">LSAT_V11C100042560</name>
</gene>
<dbReference type="CDD" id="cd01647">
    <property type="entry name" value="RT_LTR"/>
    <property type="match status" value="1"/>
</dbReference>
<accession>A0A9R1WFC6</accession>
<keyword evidence="3" id="KW-0540">Nuclease</keyword>
<keyword evidence="4" id="KW-0255">Endonuclease</keyword>
<feature type="domain" description="RNase H type-1" evidence="8">
    <location>
        <begin position="298"/>
        <end position="382"/>
    </location>
</feature>
<protein>
    <recommendedName>
        <fullName evidence="12">RNase H type-1 domain-containing protein</fullName>
    </recommendedName>
</protein>
<evidence type="ECO:0000256" key="2">
    <source>
        <dbReference type="ARBA" id="ARBA00022695"/>
    </source>
</evidence>
<evidence type="ECO:0000313" key="11">
    <source>
        <dbReference type="Proteomes" id="UP000235145"/>
    </source>
</evidence>
<dbReference type="SUPFAM" id="SSF56672">
    <property type="entry name" value="DNA/RNA polymerases"/>
    <property type="match status" value="1"/>
</dbReference>
<evidence type="ECO:0000256" key="4">
    <source>
        <dbReference type="ARBA" id="ARBA00022759"/>
    </source>
</evidence>
<dbReference type="GO" id="GO:0003676">
    <property type="term" value="F:nucleic acid binding"/>
    <property type="evidence" value="ECO:0007669"/>
    <property type="project" value="InterPro"/>
</dbReference>
<dbReference type="InterPro" id="IPR043502">
    <property type="entry name" value="DNA/RNA_pol_sf"/>
</dbReference>
<proteinExistence type="predicted"/>
<keyword evidence="2" id="KW-0548">Nucleotidyltransferase</keyword>
<dbReference type="EMBL" id="NBSK02000001">
    <property type="protein sequence ID" value="KAJ0224195.1"/>
    <property type="molecule type" value="Genomic_DNA"/>
</dbReference>
<keyword evidence="1" id="KW-0808">Transferase</keyword>
<dbReference type="InterPro" id="IPR012337">
    <property type="entry name" value="RNaseH-like_sf"/>
</dbReference>
<evidence type="ECO:0000259" key="8">
    <source>
        <dbReference type="Pfam" id="PF13456"/>
    </source>
</evidence>
<dbReference type="InterPro" id="IPR041373">
    <property type="entry name" value="RT_RNaseH"/>
</dbReference>
<organism evidence="10 11">
    <name type="scientific">Lactuca sativa</name>
    <name type="common">Garden lettuce</name>
    <dbReference type="NCBI Taxonomy" id="4236"/>
    <lineage>
        <taxon>Eukaryota</taxon>
        <taxon>Viridiplantae</taxon>
        <taxon>Streptophyta</taxon>
        <taxon>Embryophyta</taxon>
        <taxon>Tracheophyta</taxon>
        <taxon>Spermatophyta</taxon>
        <taxon>Magnoliopsida</taxon>
        <taxon>eudicotyledons</taxon>
        <taxon>Gunneridae</taxon>
        <taxon>Pentapetalae</taxon>
        <taxon>asterids</taxon>
        <taxon>campanulids</taxon>
        <taxon>Asterales</taxon>
        <taxon>Asteraceae</taxon>
        <taxon>Cichorioideae</taxon>
        <taxon>Cichorieae</taxon>
        <taxon>Lactucinae</taxon>
        <taxon>Lactuca</taxon>
    </lineage>
</organism>
<reference evidence="10 11" key="1">
    <citation type="journal article" date="2017" name="Nat. Commun.">
        <title>Genome assembly with in vitro proximity ligation data and whole-genome triplication in lettuce.</title>
        <authorList>
            <person name="Reyes-Chin-Wo S."/>
            <person name="Wang Z."/>
            <person name="Yang X."/>
            <person name="Kozik A."/>
            <person name="Arikit S."/>
            <person name="Song C."/>
            <person name="Xia L."/>
            <person name="Froenicke L."/>
            <person name="Lavelle D.O."/>
            <person name="Truco M.J."/>
            <person name="Xia R."/>
            <person name="Zhu S."/>
            <person name="Xu C."/>
            <person name="Xu H."/>
            <person name="Xu X."/>
            <person name="Cox K."/>
            <person name="Korf I."/>
            <person name="Meyers B.C."/>
            <person name="Michelmore R.W."/>
        </authorList>
    </citation>
    <scope>NUCLEOTIDE SEQUENCE [LARGE SCALE GENOMIC DNA]</scope>
    <source>
        <strain evidence="11">cv. Salinas</strain>
        <tissue evidence="10">Seedlings</tissue>
    </source>
</reference>
<keyword evidence="6" id="KW-0695">RNA-directed DNA polymerase</keyword>
<keyword evidence="5" id="KW-0378">Hydrolase</keyword>
<dbReference type="PANTHER" id="PTHR48475:SF2">
    <property type="entry name" value="RIBONUCLEASE H"/>
    <property type="match status" value="1"/>
</dbReference>
<dbReference type="SUPFAM" id="SSF53098">
    <property type="entry name" value="Ribonuclease H-like"/>
    <property type="match status" value="1"/>
</dbReference>
<dbReference type="Pfam" id="PF00078">
    <property type="entry name" value="RVT_1"/>
    <property type="match status" value="1"/>
</dbReference>
<dbReference type="Pfam" id="PF17917">
    <property type="entry name" value="RT_RNaseH"/>
    <property type="match status" value="1"/>
</dbReference>
<evidence type="ECO:0000259" key="9">
    <source>
        <dbReference type="Pfam" id="PF17917"/>
    </source>
</evidence>
<dbReference type="InterPro" id="IPR036397">
    <property type="entry name" value="RNaseH_sf"/>
</dbReference>
<sequence>MGYHQILMSREDEEKTAFYIDHGTFCYTKMSFGLKNVGATYQQLVDSIFSNQIRRNVEVYVDDMVIKSPDKERMLRDVKETLSTLQKVKMKLNLAKCMFGVEEGQHIQPNPTKKIKKAQHRLPTLASPITGETLQVYLSTTNEAISSVEGEQRPVYFISRALQGPDLNYPTLEKLVLALIYVAQRLRRYFQAHKIEVLTNCPIKQILLKPEMSGRLMKWEIELGEHDISYRPRTSIKGQALEDILLEIPVKEVLDSSRGWILHTNGASSREGSGASLILTSLEGEEVTYDLRFDFHTSNNKEKYESYLAGLGLAKQMGEEVITVLTDSRLAANQINGNFEARDQRMETYVKIVKQLVQSFKGFVSKHVLRSKNRRVDALSKLALTCFDHL</sequence>
<feature type="domain" description="Reverse transcriptase RNase H-like" evidence="9">
    <location>
        <begin position="148"/>
        <end position="224"/>
    </location>
</feature>
<comment type="caution">
    <text evidence="10">The sequence shown here is derived from an EMBL/GenBank/DDBJ whole genome shotgun (WGS) entry which is preliminary data.</text>
</comment>
<dbReference type="InterPro" id="IPR043128">
    <property type="entry name" value="Rev_trsase/Diguanyl_cyclase"/>
</dbReference>
<dbReference type="AlphaFoldDB" id="A0A9R1WFC6"/>
<evidence type="ECO:0000256" key="1">
    <source>
        <dbReference type="ARBA" id="ARBA00022679"/>
    </source>
</evidence>
<dbReference type="Gene3D" id="3.30.70.270">
    <property type="match status" value="1"/>
</dbReference>
<evidence type="ECO:0000256" key="6">
    <source>
        <dbReference type="ARBA" id="ARBA00022918"/>
    </source>
</evidence>
<evidence type="ECO:0008006" key="12">
    <source>
        <dbReference type="Google" id="ProtNLM"/>
    </source>
</evidence>
<dbReference type="Proteomes" id="UP000235145">
    <property type="component" value="Unassembled WGS sequence"/>
</dbReference>
<dbReference type="GO" id="GO:0004523">
    <property type="term" value="F:RNA-DNA hybrid ribonuclease activity"/>
    <property type="evidence" value="ECO:0007669"/>
    <property type="project" value="InterPro"/>
</dbReference>
<evidence type="ECO:0000256" key="3">
    <source>
        <dbReference type="ARBA" id="ARBA00022722"/>
    </source>
</evidence>
<evidence type="ECO:0000313" key="10">
    <source>
        <dbReference type="EMBL" id="KAJ0224195.1"/>
    </source>
</evidence>
<dbReference type="InterPro" id="IPR002156">
    <property type="entry name" value="RNaseH_domain"/>
</dbReference>
<dbReference type="InterPro" id="IPR000477">
    <property type="entry name" value="RT_dom"/>
</dbReference>
<feature type="domain" description="Reverse transcriptase" evidence="7">
    <location>
        <begin position="2"/>
        <end position="101"/>
    </location>
</feature>
<dbReference type="GO" id="GO:0003964">
    <property type="term" value="F:RNA-directed DNA polymerase activity"/>
    <property type="evidence" value="ECO:0007669"/>
    <property type="project" value="UniProtKB-KW"/>
</dbReference>
<dbReference type="CDD" id="cd09279">
    <property type="entry name" value="RNase_HI_like"/>
    <property type="match status" value="1"/>
</dbReference>
<evidence type="ECO:0000259" key="7">
    <source>
        <dbReference type="Pfam" id="PF00078"/>
    </source>
</evidence>
<dbReference type="Pfam" id="PF13456">
    <property type="entry name" value="RVT_3"/>
    <property type="match status" value="1"/>
</dbReference>
<evidence type="ECO:0000256" key="5">
    <source>
        <dbReference type="ARBA" id="ARBA00022801"/>
    </source>
</evidence>